<feature type="transmembrane region" description="Helical" evidence="1">
    <location>
        <begin position="78"/>
        <end position="94"/>
    </location>
</feature>
<evidence type="ECO:0000256" key="1">
    <source>
        <dbReference type="SAM" id="Phobius"/>
    </source>
</evidence>
<evidence type="ECO:0000313" key="2">
    <source>
        <dbReference type="EMBL" id="MDG3006130.1"/>
    </source>
</evidence>
<feature type="transmembrane region" description="Helical" evidence="1">
    <location>
        <begin position="53"/>
        <end position="71"/>
    </location>
</feature>
<dbReference type="Proteomes" id="UP001216907">
    <property type="component" value="Unassembled WGS sequence"/>
</dbReference>
<dbReference type="EMBL" id="JARRAG010000002">
    <property type="protein sequence ID" value="MDG3006130.1"/>
    <property type="molecule type" value="Genomic_DNA"/>
</dbReference>
<keyword evidence="3" id="KW-1185">Reference proteome</keyword>
<dbReference type="RefSeq" id="WP_277862431.1">
    <property type="nucleotide sequence ID" value="NZ_JARRAG010000002.1"/>
</dbReference>
<proteinExistence type="predicted"/>
<keyword evidence="1" id="KW-1133">Transmembrane helix</keyword>
<comment type="caution">
    <text evidence="2">The sequence shown here is derived from an EMBL/GenBank/DDBJ whole genome shotgun (WGS) entry which is preliminary data.</text>
</comment>
<keyword evidence="1" id="KW-0472">Membrane</keyword>
<reference evidence="2 3" key="1">
    <citation type="submission" date="2023-03" db="EMBL/GenBank/DDBJ databases">
        <title>Paludisphaera mucosa sp. nov. a novel planctomycete from northern fen.</title>
        <authorList>
            <person name="Ivanova A."/>
        </authorList>
    </citation>
    <scope>NUCLEOTIDE SEQUENCE [LARGE SCALE GENOMIC DNA]</scope>
    <source>
        <strain evidence="2 3">Pla2</strain>
    </source>
</reference>
<gene>
    <name evidence="2" type="ORF">PZE19_20345</name>
</gene>
<sequence>MKPTRILTLIFLALYIGACVFPAICTYDGENGPPNYFYGWTCLAFGWMPPWSFAWLANPIMLAGWLAYVFHRYRTARVLGLAAFIAALGVWYFFQPKNLYSGYFLWQASTVALTACAHLAAEAVTKREAETLAQPVATPA</sequence>
<protein>
    <submittedName>
        <fullName evidence="2">Uncharacterized protein</fullName>
    </submittedName>
</protein>
<evidence type="ECO:0000313" key="3">
    <source>
        <dbReference type="Proteomes" id="UP001216907"/>
    </source>
</evidence>
<organism evidence="2 3">
    <name type="scientific">Paludisphaera mucosa</name>
    <dbReference type="NCBI Taxonomy" id="3030827"/>
    <lineage>
        <taxon>Bacteria</taxon>
        <taxon>Pseudomonadati</taxon>
        <taxon>Planctomycetota</taxon>
        <taxon>Planctomycetia</taxon>
        <taxon>Isosphaerales</taxon>
        <taxon>Isosphaeraceae</taxon>
        <taxon>Paludisphaera</taxon>
    </lineage>
</organism>
<name>A0ABT6FFG4_9BACT</name>
<keyword evidence="1" id="KW-0812">Transmembrane</keyword>
<accession>A0ABT6FFG4</accession>